<keyword evidence="3" id="KW-1185">Reference proteome</keyword>
<dbReference type="Proteomes" id="UP000799753">
    <property type="component" value="Unassembled WGS sequence"/>
</dbReference>
<keyword evidence="1" id="KW-0812">Transmembrane</keyword>
<dbReference type="EMBL" id="MU006802">
    <property type="protein sequence ID" value="KAF2635908.1"/>
    <property type="molecule type" value="Genomic_DNA"/>
</dbReference>
<reference evidence="2" key="1">
    <citation type="journal article" date="2020" name="Stud. Mycol.">
        <title>101 Dothideomycetes genomes: a test case for predicting lifestyles and emergence of pathogens.</title>
        <authorList>
            <person name="Haridas S."/>
            <person name="Albert R."/>
            <person name="Binder M."/>
            <person name="Bloem J."/>
            <person name="Labutti K."/>
            <person name="Salamov A."/>
            <person name="Andreopoulos B."/>
            <person name="Baker S."/>
            <person name="Barry K."/>
            <person name="Bills G."/>
            <person name="Bluhm B."/>
            <person name="Cannon C."/>
            <person name="Castanera R."/>
            <person name="Culley D."/>
            <person name="Daum C."/>
            <person name="Ezra D."/>
            <person name="Gonzalez J."/>
            <person name="Henrissat B."/>
            <person name="Kuo A."/>
            <person name="Liang C."/>
            <person name="Lipzen A."/>
            <person name="Lutzoni F."/>
            <person name="Magnuson J."/>
            <person name="Mondo S."/>
            <person name="Nolan M."/>
            <person name="Ohm R."/>
            <person name="Pangilinan J."/>
            <person name="Park H.-J."/>
            <person name="Ramirez L."/>
            <person name="Alfaro M."/>
            <person name="Sun H."/>
            <person name="Tritt A."/>
            <person name="Yoshinaga Y."/>
            <person name="Zwiers L.-H."/>
            <person name="Turgeon B."/>
            <person name="Goodwin S."/>
            <person name="Spatafora J."/>
            <person name="Crous P."/>
            <person name="Grigoriev I."/>
        </authorList>
    </citation>
    <scope>NUCLEOTIDE SEQUENCE</scope>
    <source>
        <strain evidence="2">CBS 473.64</strain>
    </source>
</reference>
<keyword evidence="1" id="KW-0472">Membrane</keyword>
<sequence length="72" mass="8514">MYRRSRFKYNRRLLCAHRHHLAILYDSHAAILRVFGFYRSTNRVPFSKGSLGWTCCLTVRIALFIVVGNRVK</sequence>
<feature type="transmembrane region" description="Helical" evidence="1">
    <location>
        <begin position="50"/>
        <end position="68"/>
    </location>
</feature>
<proteinExistence type="predicted"/>
<protein>
    <submittedName>
        <fullName evidence="2">Uncharacterized protein</fullName>
    </submittedName>
</protein>
<organism evidence="2 3">
    <name type="scientific">Massarina eburnea CBS 473.64</name>
    <dbReference type="NCBI Taxonomy" id="1395130"/>
    <lineage>
        <taxon>Eukaryota</taxon>
        <taxon>Fungi</taxon>
        <taxon>Dikarya</taxon>
        <taxon>Ascomycota</taxon>
        <taxon>Pezizomycotina</taxon>
        <taxon>Dothideomycetes</taxon>
        <taxon>Pleosporomycetidae</taxon>
        <taxon>Pleosporales</taxon>
        <taxon>Massarineae</taxon>
        <taxon>Massarinaceae</taxon>
        <taxon>Massarina</taxon>
    </lineage>
</organism>
<evidence type="ECO:0000313" key="2">
    <source>
        <dbReference type="EMBL" id="KAF2635908.1"/>
    </source>
</evidence>
<keyword evidence="1" id="KW-1133">Transmembrane helix</keyword>
<dbReference type="AlphaFoldDB" id="A0A6A6RNZ9"/>
<name>A0A6A6RNZ9_9PLEO</name>
<gene>
    <name evidence="2" type="ORF">P280DRAFT_167227</name>
</gene>
<evidence type="ECO:0000256" key="1">
    <source>
        <dbReference type="SAM" id="Phobius"/>
    </source>
</evidence>
<feature type="transmembrane region" description="Helical" evidence="1">
    <location>
        <begin position="21"/>
        <end position="38"/>
    </location>
</feature>
<evidence type="ECO:0000313" key="3">
    <source>
        <dbReference type="Proteomes" id="UP000799753"/>
    </source>
</evidence>
<accession>A0A6A6RNZ9</accession>